<feature type="region of interest" description="Disordered" evidence="6">
    <location>
        <begin position="910"/>
        <end position="1111"/>
    </location>
</feature>
<dbReference type="GeneID" id="107084079"/>
<dbReference type="Proteomes" id="UP000265020">
    <property type="component" value="Unassembled WGS sequence"/>
</dbReference>
<evidence type="ECO:0000313" key="9">
    <source>
        <dbReference type="Proteomes" id="UP000265020"/>
    </source>
</evidence>
<keyword evidence="9" id="KW-1185">Reference proteome</keyword>
<dbReference type="FunFam" id="1.25.40.90:FF:000020">
    <property type="entry name" value="regulation of nuclear pre-mRNA domain-containing protein 2 isoform X1"/>
    <property type="match status" value="1"/>
</dbReference>
<feature type="compositionally biased region" description="Basic and acidic residues" evidence="6">
    <location>
        <begin position="933"/>
        <end position="985"/>
    </location>
</feature>
<dbReference type="CTD" id="334701"/>
<dbReference type="RefSeq" id="XP_015229231.1">
    <property type="nucleotide sequence ID" value="XM_015373745.1"/>
</dbReference>
<evidence type="ECO:0000256" key="5">
    <source>
        <dbReference type="ARBA" id="ARBA00067342"/>
    </source>
</evidence>
<evidence type="ECO:0000259" key="7">
    <source>
        <dbReference type="PROSITE" id="PS51391"/>
    </source>
</evidence>
<feature type="compositionally biased region" description="Low complexity" evidence="6">
    <location>
        <begin position="345"/>
        <end position="354"/>
    </location>
</feature>
<dbReference type="KEGG" id="cvg:107084079"/>
<keyword evidence="1" id="KW-0488">Methylation</keyword>
<dbReference type="InterPro" id="IPR008942">
    <property type="entry name" value="ENTH_VHS"/>
</dbReference>
<reference evidence="8" key="2">
    <citation type="submission" date="2025-09" db="UniProtKB">
        <authorList>
            <consortium name="Ensembl"/>
        </authorList>
    </citation>
    <scope>IDENTIFICATION</scope>
</reference>
<feature type="region of interest" description="Disordered" evidence="6">
    <location>
        <begin position="388"/>
        <end position="414"/>
    </location>
</feature>
<feature type="compositionally biased region" description="Polar residues" evidence="6">
    <location>
        <begin position="669"/>
        <end position="678"/>
    </location>
</feature>
<dbReference type="AlphaFoldDB" id="A0A3Q2EDV2"/>
<feature type="region of interest" description="Disordered" evidence="6">
    <location>
        <begin position="558"/>
        <end position="626"/>
    </location>
</feature>
<feature type="compositionally biased region" description="Polar residues" evidence="6">
    <location>
        <begin position="606"/>
        <end position="626"/>
    </location>
</feature>
<evidence type="ECO:0000256" key="4">
    <source>
        <dbReference type="ARBA" id="ARBA00062892"/>
    </source>
</evidence>
<feature type="region of interest" description="Disordered" evidence="6">
    <location>
        <begin position="667"/>
        <end position="709"/>
    </location>
</feature>
<dbReference type="SMART" id="SM00582">
    <property type="entry name" value="RPR"/>
    <property type="match status" value="1"/>
</dbReference>
<feature type="compositionally biased region" description="Pro residues" evidence="6">
    <location>
        <begin position="1099"/>
        <end position="1111"/>
    </location>
</feature>
<evidence type="ECO:0000256" key="1">
    <source>
        <dbReference type="ARBA" id="ARBA00022481"/>
    </source>
</evidence>
<dbReference type="SUPFAM" id="SSF48464">
    <property type="entry name" value="ENTH/VHS domain"/>
    <property type="match status" value="1"/>
</dbReference>
<dbReference type="GO" id="GO:0031124">
    <property type="term" value="P:mRNA 3'-end processing"/>
    <property type="evidence" value="ECO:0007669"/>
    <property type="project" value="TreeGrafter"/>
</dbReference>
<dbReference type="STRING" id="28743.ENSCVAP00000029889"/>
<dbReference type="Pfam" id="PF04818">
    <property type="entry name" value="CID"/>
    <property type="match status" value="1"/>
</dbReference>
<organism evidence="8 9">
    <name type="scientific">Cyprinodon variegatus</name>
    <name type="common">Sheepshead minnow</name>
    <dbReference type="NCBI Taxonomy" id="28743"/>
    <lineage>
        <taxon>Eukaryota</taxon>
        <taxon>Metazoa</taxon>
        <taxon>Chordata</taxon>
        <taxon>Craniata</taxon>
        <taxon>Vertebrata</taxon>
        <taxon>Euteleostomi</taxon>
        <taxon>Actinopterygii</taxon>
        <taxon>Neopterygii</taxon>
        <taxon>Teleostei</taxon>
        <taxon>Neoteleostei</taxon>
        <taxon>Acanthomorphata</taxon>
        <taxon>Ovalentaria</taxon>
        <taxon>Atherinomorphae</taxon>
        <taxon>Cyprinodontiformes</taxon>
        <taxon>Cyprinodontidae</taxon>
        <taxon>Cyprinodon</taxon>
    </lineage>
</organism>
<protein>
    <recommendedName>
        <fullName evidence="5">Regulation of nuclear pre-mRNA domain-containing protein 2</fullName>
    </recommendedName>
</protein>
<dbReference type="InterPro" id="IPR006569">
    <property type="entry name" value="CID_dom"/>
</dbReference>
<dbReference type="Gene3D" id="6.10.250.2560">
    <property type="match status" value="1"/>
</dbReference>
<keyword evidence="2" id="KW-0597">Phosphoprotein</keyword>
<reference evidence="8" key="1">
    <citation type="submission" date="2025-08" db="UniProtKB">
        <authorList>
            <consortium name="Ensembl"/>
        </authorList>
    </citation>
    <scope>IDENTIFICATION</scope>
</reference>
<dbReference type="PANTHER" id="PTHR12460:SF40">
    <property type="entry name" value="REGULATION OF NUCLEAR PRE-MRNA DOMAIN-CONTAINING PROTEIN 2"/>
    <property type="match status" value="1"/>
</dbReference>
<dbReference type="PROSITE" id="PS51391">
    <property type="entry name" value="CID"/>
    <property type="match status" value="1"/>
</dbReference>
<feature type="compositionally biased region" description="Low complexity" evidence="6">
    <location>
        <begin position="577"/>
        <end position="595"/>
    </location>
</feature>
<feature type="domain" description="CID" evidence="7">
    <location>
        <begin position="5"/>
        <end position="138"/>
    </location>
</feature>
<accession>A0A3Q2EDV2</accession>
<feature type="compositionally biased region" description="Polar residues" evidence="6">
    <location>
        <begin position="405"/>
        <end position="414"/>
    </location>
</feature>
<evidence type="ECO:0000256" key="3">
    <source>
        <dbReference type="ARBA" id="ARBA00022990"/>
    </source>
</evidence>
<dbReference type="PANTHER" id="PTHR12460">
    <property type="entry name" value="CYCLIN-DEPENDENT KINASE INHIBITOR-RELATED PROTEIN"/>
    <property type="match status" value="1"/>
</dbReference>
<evidence type="ECO:0000256" key="2">
    <source>
        <dbReference type="ARBA" id="ARBA00022553"/>
    </source>
</evidence>
<evidence type="ECO:0000313" key="8">
    <source>
        <dbReference type="Ensembl" id="ENSCVAP00000029889.1"/>
    </source>
</evidence>
<dbReference type="OMA" id="HDHQHKS"/>
<proteinExistence type="predicted"/>
<dbReference type="GO" id="GO:0000993">
    <property type="term" value="F:RNA polymerase II complex binding"/>
    <property type="evidence" value="ECO:0007669"/>
    <property type="project" value="TreeGrafter"/>
</dbReference>
<comment type="subunit">
    <text evidence="4">Associates with the RNA polymerase II complex.</text>
</comment>
<dbReference type="Gene3D" id="1.25.40.90">
    <property type="match status" value="1"/>
</dbReference>
<feature type="region of interest" description="Disordered" evidence="6">
    <location>
        <begin position="291"/>
        <end position="361"/>
    </location>
</feature>
<dbReference type="OrthoDB" id="10069473at2759"/>
<dbReference type="Ensembl" id="ENSCVAT00000023275.1">
    <property type="protein sequence ID" value="ENSCVAP00000029889.1"/>
    <property type="gene ID" value="ENSCVAG00000018006.1"/>
</dbReference>
<keyword evidence="3" id="KW-0007">Acetylation</keyword>
<dbReference type="GeneTree" id="ENSGT00950000183094"/>
<sequence length="1111" mass="120280">MAAGTGGSFEASLEKRFRGLTNTMDSIQGLSAWCIDNKKYHSLIVRQWMKCLRKSNASHRLNLMYLANDVIQNCKRKNAINYRTAFAEVLPDAFQLVKLESDPKMIKSVERILSIWEERDVYSGTLVNDLRNILVKEESPPQTPVEQKTPVVSKAELQSKVVAEFVPQAFIDQLNKYKKSLEEVDLKEKQLAAMRVDIFSSDALRKLKDKAGGKKFSRDFEEGSAQLQEFVKFFEKQSKIGPALLEALGNADIFYEMQYKEVKIVANAYQTFANRVSHLKRKLDALKATLPDLDESPIPSPTADAPSPTGSESPFHGLELAHPDPDLDGSAMDDDAEPPAPSPLSSPGASPKPSEIIGEDDNREVADMELSEEEMDSGGIIVEEQNESFPQPAVSAPTPAKSEPSVATEQITQPVRPSAAVPLDVAAALPAAPPSTVLPAVSSAAPPLVPLAAPADISKNILSTVPASAPVAPLAAVPAAALENVDLGKIGSILSSLSPVIKSTATAVEDHPTAPPVIPKPAPPLVPQDASSLVNLLSKVDVSPADLLSALSKVQSHSNFKGTTPLPSPNVAPHPFTSSKTTSSSLPASAAHSQSTALSIPATVHSAANTAAHQNSEAAPKTSNKASALVQALHRNMDLSTDPEPSVSSLSLDSKIHSFLQGNPAFSGFDQSFPTNPSRAGESFSPVTGTENQEGTPVRDEGGGTPTQDEMMDKTVSAALATSKNQSSVDGAAKTAPVAFENNMQRNPNNPQHPAYPLPELAQNGQVFQSFPFGKQEMLESRLPAPAEHNQHVAMHPGGPAFGAAVQSRSSISQTVEGFQRANNQSWFGDEHPERGPQQPSGFNMLMPGVRENRTAGLYPYQTEQNQEHQEFVSKQGPSVNSAFFGGALPPVPKVPPPPPSFDPMMTSPGGGLVNPPQQEPVPHTAAGGCMESRGDSFFRDHDHQHSSMHPDDLFHDPHPPPQPEDMRFHEDPGQSDGHFLHDDSYYPADEPYFSPPHPYPRGRGHIPPPRSPSRDPYFAQEHHNRPLPRQYGPRRPPPPHHEMRHPGQRPPPPRQPHLARHPNPRGPPRQPFPRFNGPDPRFRGKRPGWPGPRGDGPMFPPKRPFPPPRY</sequence>
<name>A0A3Q2EDV2_CYPVA</name>
<evidence type="ECO:0000256" key="6">
    <source>
        <dbReference type="SAM" id="MobiDB-lite"/>
    </source>
</evidence>
<feature type="compositionally biased region" description="Polar residues" evidence="6">
    <location>
        <begin position="685"/>
        <end position="695"/>
    </location>
</feature>